<evidence type="ECO:0000313" key="13">
    <source>
        <dbReference type="EMBL" id="KCV69268.1"/>
    </source>
</evidence>
<dbReference type="AlphaFoldDB" id="A0A058Z5Q0"/>
<keyword evidence="2" id="KW-0519">Myristate</keyword>
<dbReference type="PROSITE" id="PS01357">
    <property type="entry name" value="ZF_ZZ_1"/>
    <property type="match status" value="1"/>
</dbReference>
<dbReference type="PROSITE" id="PS50135">
    <property type="entry name" value="ZF_ZZ_2"/>
    <property type="match status" value="1"/>
</dbReference>
<evidence type="ECO:0000256" key="4">
    <source>
        <dbReference type="ARBA" id="ARBA00022737"/>
    </source>
</evidence>
<evidence type="ECO:0000313" key="14">
    <source>
        <dbReference type="Proteomes" id="UP000030693"/>
    </source>
</evidence>
<dbReference type="SMART" id="SM00054">
    <property type="entry name" value="EFh"/>
    <property type="match status" value="2"/>
</dbReference>
<dbReference type="InterPro" id="IPR043145">
    <property type="entry name" value="Znf_ZZ_sf"/>
</dbReference>
<keyword evidence="8" id="KW-0449">Lipoprotein</keyword>
<dbReference type="SMART" id="SM00291">
    <property type="entry name" value="ZnF_ZZ"/>
    <property type="match status" value="1"/>
</dbReference>
<comment type="similarity">
    <text evidence="1">Belongs to the recoverin family.</text>
</comment>
<dbReference type="PROSITE" id="PS50222">
    <property type="entry name" value="EF_HAND_2"/>
    <property type="match status" value="2"/>
</dbReference>
<proteinExistence type="inferred from homology"/>
<feature type="region of interest" description="Disordered" evidence="10">
    <location>
        <begin position="135"/>
        <end position="189"/>
    </location>
</feature>
<gene>
    <name evidence="13" type="ORF">H696_03695</name>
</gene>
<feature type="compositionally biased region" description="Low complexity" evidence="10">
    <location>
        <begin position="153"/>
        <end position="168"/>
    </location>
</feature>
<keyword evidence="7" id="KW-0106">Calcium</keyword>
<dbReference type="Gene3D" id="3.30.60.90">
    <property type="match status" value="1"/>
</dbReference>
<evidence type="ECO:0000256" key="6">
    <source>
        <dbReference type="ARBA" id="ARBA00022833"/>
    </source>
</evidence>
<feature type="domain" description="EF-hand" evidence="12">
    <location>
        <begin position="628"/>
        <end position="658"/>
    </location>
</feature>
<evidence type="ECO:0000256" key="5">
    <source>
        <dbReference type="ARBA" id="ARBA00022771"/>
    </source>
</evidence>
<evidence type="ECO:0000256" key="9">
    <source>
        <dbReference type="PROSITE-ProRule" id="PRU00228"/>
    </source>
</evidence>
<dbReference type="InterPro" id="IPR002048">
    <property type="entry name" value="EF_hand_dom"/>
</dbReference>
<evidence type="ECO:0000256" key="1">
    <source>
        <dbReference type="ARBA" id="ARBA00006049"/>
    </source>
</evidence>
<keyword evidence="4" id="KW-0677">Repeat</keyword>
<dbReference type="RefSeq" id="XP_009495833.1">
    <property type="nucleotide sequence ID" value="XM_009497558.1"/>
</dbReference>
<dbReference type="PANTHER" id="PTHR23055:SF178">
    <property type="entry name" value="NEUROCALCIN HOMOLOG"/>
    <property type="match status" value="1"/>
</dbReference>
<keyword evidence="5 9" id="KW-0863">Zinc-finger</keyword>
<dbReference type="InterPro" id="IPR028846">
    <property type="entry name" value="Recoverin"/>
</dbReference>
<dbReference type="PROSITE" id="PS00018">
    <property type="entry name" value="EF_HAND_1"/>
    <property type="match status" value="2"/>
</dbReference>
<dbReference type="GO" id="GO:0005509">
    <property type="term" value="F:calcium ion binding"/>
    <property type="evidence" value="ECO:0007669"/>
    <property type="project" value="InterPro"/>
</dbReference>
<organism evidence="13">
    <name type="scientific">Fonticula alba</name>
    <name type="common">Slime mold</name>
    <dbReference type="NCBI Taxonomy" id="691883"/>
    <lineage>
        <taxon>Eukaryota</taxon>
        <taxon>Rotosphaerida</taxon>
        <taxon>Fonticulaceae</taxon>
        <taxon>Fonticula</taxon>
    </lineage>
</organism>
<dbReference type="OrthoDB" id="441278at2759"/>
<feature type="region of interest" description="Disordered" evidence="10">
    <location>
        <begin position="90"/>
        <end position="109"/>
    </location>
</feature>
<evidence type="ECO:0000256" key="7">
    <source>
        <dbReference type="ARBA" id="ARBA00022837"/>
    </source>
</evidence>
<dbReference type="Gene3D" id="1.10.238.10">
    <property type="entry name" value="EF-hand"/>
    <property type="match status" value="1"/>
</dbReference>
<dbReference type="InterPro" id="IPR000433">
    <property type="entry name" value="Znf_ZZ"/>
</dbReference>
<dbReference type="CDD" id="cd02340">
    <property type="entry name" value="ZZ_NBR1_like"/>
    <property type="match status" value="1"/>
</dbReference>
<dbReference type="SUPFAM" id="SSF47473">
    <property type="entry name" value="EF-hand"/>
    <property type="match status" value="1"/>
</dbReference>
<dbReference type="GO" id="GO:0008270">
    <property type="term" value="F:zinc ion binding"/>
    <property type="evidence" value="ECO:0007669"/>
    <property type="project" value="UniProtKB-KW"/>
</dbReference>
<feature type="compositionally biased region" description="Polar residues" evidence="10">
    <location>
        <begin position="171"/>
        <end position="186"/>
    </location>
</feature>
<dbReference type="GeneID" id="20528420"/>
<evidence type="ECO:0000256" key="8">
    <source>
        <dbReference type="ARBA" id="ARBA00023288"/>
    </source>
</evidence>
<evidence type="ECO:0000256" key="10">
    <source>
        <dbReference type="SAM" id="MobiDB-lite"/>
    </source>
</evidence>
<feature type="domain" description="EF-hand" evidence="12">
    <location>
        <begin position="659"/>
        <end position="694"/>
    </location>
</feature>
<sequence length="856" mass="93984">MSAAGDRSISPTAGQPLLTALALFAQKALALAPRLIRESPLTAHPRILLGLLSFGAAGWLVHLSRQKFIEFRNQRHISADKTAELTFFRAPSADDSAEPGSAEADERHKQDLFMEPPIQYSSINHSMFEVTASVLQPPIPTGSSDPGASAEMPASDAGPSSAGAPPDAHSTDPSTATAEPDSSSPASGFKPITAEAMLHSRQKHHSSRCTASPLYWNDHLCRHGLRFGPPLDASGIFCRHAECQITSLPVRLWRNLSLAVDCLLTGVPLSEHFFSKGRPCPDPSHLDIFRDGPLVRRINHPLYDVPLDHEPPIMTRGHKVRTMTLASRSAYSHLPISTPIETAKLLSALAFDLQLRSSIAHRSISCDNCNMSPLLGIRYTCLNCPNYDLCQLCESIQSQALFGITSQHFINTHLENNDSITKFELIHDPQHIFMKINLPVSSMLSSFTTNMPLMYPPRSSPPGIPTAKSFSLPFLTAPELAEIAAAEPLLTTMEISGLFVIFTSVLSDPETMRITRPAFYAALGHYSGFSILTEDVLQPQPADEDQGASAPPAPAPLQPDALFSASLSEVLHAEQGAVAALSGRPAPGTADSDSSALADGLEHAIRLAVDQVDSQCSQRELPPLTYIADRLYDFYDFDGDGYISFQDYVHAYATTHRGSQSAILQSFFRIADQDRDGHIDKHDLNRFLRGCFSLLQSTIFDQQRMSTEDNDSAVWNSSVIHRDSVVSDHPAADDVFTLGNDRVPHDWDRPLSAALSLNSSDLQDGVPFSDMQSTPADQLHAFRTAFSELDSEAMVDQMISRHSEKIFARLHTSTPGVITKKEFYEQIILPLQRKEDISLSESNLYYLTFFTEMLFL</sequence>
<dbReference type="Pfam" id="PF13202">
    <property type="entry name" value="EF-hand_5"/>
    <property type="match status" value="1"/>
</dbReference>
<dbReference type="InterPro" id="IPR018247">
    <property type="entry name" value="EF_Hand_1_Ca_BS"/>
</dbReference>
<feature type="domain" description="ZZ-type" evidence="11">
    <location>
        <begin position="361"/>
        <end position="418"/>
    </location>
</feature>
<keyword evidence="6" id="KW-0862">Zinc</keyword>
<name>A0A058Z5Q0_FONAL</name>
<dbReference type="PANTHER" id="PTHR23055">
    <property type="entry name" value="CALCIUM BINDING PROTEINS"/>
    <property type="match status" value="1"/>
</dbReference>
<keyword evidence="14" id="KW-1185">Reference proteome</keyword>
<keyword evidence="3" id="KW-0479">Metal-binding</keyword>
<evidence type="ECO:0000256" key="3">
    <source>
        <dbReference type="ARBA" id="ARBA00022723"/>
    </source>
</evidence>
<evidence type="ECO:0000259" key="11">
    <source>
        <dbReference type="PROSITE" id="PS50135"/>
    </source>
</evidence>
<dbReference type="InterPro" id="IPR011992">
    <property type="entry name" value="EF-hand-dom_pair"/>
</dbReference>
<reference evidence="13" key="1">
    <citation type="submission" date="2013-04" db="EMBL/GenBank/DDBJ databases">
        <title>The Genome Sequence of Fonticula alba ATCC 38817.</title>
        <authorList>
            <consortium name="The Broad Institute Genomics Platform"/>
            <person name="Russ C."/>
            <person name="Cuomo C."/>
            <person name="Burger G."/>
            <person name="Gray M.W."/>
            <person name="Holland P.W.H."/>
            <person name="King N."/>
            <person name="Lang F.B.F."/>
            <person name="Roger A.J."/>
            <person name="Ruiz-Trillo I."/>
            <person name="Brown M."/>
            <person name="Walker B."/>
            <person name="Young S."/>
            <person name="Zeng Q."/>
            <person name="Gargeya S."/>
            <person name="Fitzgerald M."/>
            <person name="Haas B."/>
            <person name="Abouelleil A."/>
            <person name="Allen A.W."/>
            <person name="Alvarado L."/>
            <person name="Arachchi H.M."/>
            <person name="Berlin A.M."/>
            <person name="Chapman S.B."/>
            <person name="Gainer-Dewar J."/>
            <person name="Goldberg J."/>
            <person name="Griggs A."/>
            <person name="Gujja S."/>
            <person name="Hansen M."/>
            <person name="Howarth C."/>
            <person name="Imamovic A."/>
            <person name="Ireland A."/>
            <person name="Larimer J."/>
            <person name="McCowan C."/>
            <person name="Murphy C."/>
            <person name="Pearson M."/>
            <person name="Poon T.W."/>
            <person name="Priest M."/>
            <person name="Roberts A."/>
            <person name="Saif S."/>
            <person name="Shea T."/>
            <person name="Sisk P."/>
            <person name="Sykes S."/>
            <person name="Wortman J."/>
            <person name="Nusbaum C."/>
            <person name="Birren B."/>
        </authorList>
    </citation>
    <scope>NUCLEOTIDE SEQUENCE [LARGE SCALE GENOMIC DNA]</scope>
    <source>
        <strain evidence="13">ATCC 38817</strain>
    </source>
</reference>
<evidence type="ECO:0000256" key="2">
    <source>
        <dbReference type="ARBA" id="ARBA00022707"/>
    </source>
</evidence>
<dbReference type="Pfam" id="PF00569">
    <property type="entry name" value="ZZ"/>
    <property type="match status" value="1"/>
</dbReference>
<dbReference type="Proteomes" id="UP000030693">
    <property type="component" value="Unassembled WGS sequence"/>
</dbReference>
<dbReference type="EMBL" id="KB932206">
    <property type="protein sequence ID" value="KCV69268.1"/>
    <property type="molecule type" value="Genomic_DNA"/>
</dbReference>
<dbReference type="SUPFAM" id="SSF57850">
    <property type="entry name" value="RING/U-box"/>
    <property type="match status" value="1"/>
</dbReference>
<evidence type="ECO:0000259" key="12">
    <source>
        <dbReference type="PROSITE" id="PS50222"/>
    </source>
</evidence>
<dbReference type="CDD" id="cd00051">
    <property type="entry name" value="EFh"/>
    <property type="match status" value="1"/>
</dbReference>
<protein>
    <submittedName>
        <fullName evidence="13">Uncharacterized protein</fullName>
    </submittedName>
</protein>
<dbReference type="STRING" id="691883.A0A058Z5Q0"/>
<accession>A0A058Z5Q0</accession>